<keyword evidence="3" id="KW-1185">Reference proteome</keyword>
<feature type="transmembrane region" description="Helical" evidence="1">
    <location>
        <begin position="124"/>
        <end position="145"/>
    </location>
</feature>
<protein>
    <submittedName>
        <fullName evidence="2">Predicted membrane protein</fullName>
    </submittedName>
</protein>
<evidence type="ECO:0000313" key="3">
    <source>
        <dbReference type="Proteomes" id="UP000198553"/>
    </source>
</evidence>
<keyword evidence="1" id="KW-0472">Membrane</keyword>
<dbReference type="OrthoDB" id="2453961at2"/>
<dbReference type="Pfam" id="PF10067">
    <property type="entry name" value="DUF2306"/>
    <property type="match status" value="1"/>
</dbReference>
<evidence type="ECO:0000313" key="2">
    <source>
        <dbReference type="EMBL" id="SEN05760.1"/>
    </source>
</evidence>
<proteinExistence type="predicted"/>
<dbReference type="Proteomes" id="UP000198553">
    <property type="component" value="Unassembled WGS sequence"/>
</dbReference>
<feature type="transmembrane region" description="Helical" evidence="1">
    <location>
        <begin position="65"/>
        <end position="84"/>
    </location>
</feature>
<feature type="transmembrane region" description="Helical" evidence="1">
    <location>
        <begin position="91"/>
        <end position="112"/>
    </location>
</feature>
<feature type="transmembrane region" description="Helical" evidence="1">
    <location>
        <begin position="6"/>
        <end position="28"/>
    </location>
</feature>
<organism evidence="2 3">
    <name type="scientific">Mesobacillus persicus</name>
    <dbReference type="NCBI Taxonomy" id="930146"/>
    <lineage>
        <taxon>Bacteria</taxon>
        <taxon>Bacillati</taxon>
        <taxon>Bacillota</taxon>
        <taxon>Bacilli</taxon>
        <taxon>Bacillales</taxon>
        <taxon>Bacillaceae</taxon>
        <taxon>Mesobacillus</taxon>
    </lineage>
</organism>
<keyword evidence="1" id="KW-0812">Transmembrane</keyword>
<dbReference type="RefSeq" id="WP_090746146.1">
    <property type="nucleotide sequence ID" value="NZ_FOBW01000008.1"/>
</dbReference>
<evidence type="ECO:0000256" key="1">
    <source>
        <dbReference type="SAM" id="Phobius"/>
    </source>
</evidence>
<reference evidence="3" key="1">
    <citation type="submission" date="2016-10" db="EMBL/GenBank/DDBJ databases">
        <authorList>
            <person name="Varghese N."/>
            <person name="Submissions S."/>
        </authorList>
    </citation>
    <scope>NUCLEOTIDE SEQUENCE [LARGE SCALE GENOMIC DNA]</scope>
    <source>
        <strain evidence="3">B48,IBRC-M 10115,DSM 25386,CECT 8001</strain>
    </source>
</reference>
<feature type="transmembrane region" description="Helical" evidence="1">
    <location>
        <begin position="40"/>
        <end position="59"/>
    </location>
</feature>
<dbReference type="AlphaFoldDB" id="A0A1H8DEP2"/>
<gene>
    <name evidence="2" type="ORF">SAMN05192533_108190</name>
</gene>
<sequence length="162" mass="18488">MLDTFMLILHIAAGYLALGIGLVAMFAPKRRGRHTTTGKMYFWLVTMVCTSAVVMAVLNWEVSSYLFYIAIFSFLFALVGYIAYKKKWKNWMVTHIAGMGGSYIAMVTGFMVVNQQNIALFKNIPSLVFWFLPTIIGTPIIKKVGDKYDIRKRTKKNRNLQI</sequence>
<accession>A0A1H8DEP2</accession>
<name>A0A1H8DEP2_9BACI</name>
<dbReference type="EMBL" id="FOBW01000008">
    <property type="protein sequence ID" value="SEN05760.1"/>
    <property type="molecule type" value="Genomic_DNA"/>
</dbReference>
<dbReference type="STRING" id="930146.SAMN05192533_108190"/>
<dbReference type="InterPro" id="IPR018750">
    <property type="entry name" value="DUF2306_membrane"/>
</dbReference>
<keyword evidence="1" id="KW-1133">Transmembrane helix</keyword>